<dbReference type="AlphaFoldDB" id="A0A4Y7TML7"/>
<keyword evidence="4" id="KW-1185">Reference proteome</keyword>
<feature type="transmembrane region" description="Helical" evidence="2">
    <location>
        <begin position="164"/>
        <end position="183"/>
    </location>
</feature>
<name>A0A4Y7TML7_COPMI</name>
<evidence type="ECO:0000313" key="3">
    <source>
        <dbReference type="EMBL" id="TEB35194.1"/>
    </source>
</evidence>
<dbReference type="Proteomes" id="UP000298030">
    <property type="component" value="Unassembled WGS sequence"/>
</dbReference>
<evidence type="ECO:0000256" key="1">
    <source>
        <dbReference type="SAM" id="MobiDB-lite"/>
    </source>
</evidence>
<protein>
    <submittedName>
        <fullName evidence="3">Uncharacterized protein</fullName>
    </submittedName>
</protein>
<sequence length="328" mass="35928">MDMFMKVYYVLSTLAEDVSIIFPQKWSRGKTLYMVIRYSVVAYIALSLSRDYRSYFIISPKGCKVFSIITQAIYYVIVLACDFSLGLCLSALLQAKIIGSIAIITLSCALPFVYAILNLVGGIQYPAEQVSPLDEELGYACYYVSLEQLSEDSVMYIGLDIRSYVNLAATTLLALLGVVTLIVRYRGQSGGVIQCLRRDGGMHYLTLLALRMVSAIISTPKLFSFSDLDSSPLYQLWNMAHEVAIPIIAQRLLINMRKIDYVGSQPIASVLLFASKAHVPVTESDLEGGTGSFEMSATPSDSHGEGARNATPSAISEKRGADEGINNA</sequence>
<keyword evidence="2" id="KW-0812">Transmembrane</keyword>
<reference evidence="3 4" key="1">
    <citation type="journal article" date="2019" name="Nat. Ecol. Evol.">
        <title>Megaphylogeny resolves global patterns of mushroom evolution.</title>
        <authorList>
            <person name="Varga T."/>
            <person name="Krizsan K."/>
            <person name="Foldi C."/>
            <person name="Dima B."/>
            <person name="Sanchez-Garcia M."/>
            <person name="Sanchez-Ramirez S."/>
            <person name="Szollosi G.J."/>
            <person name="Szarkandi J.G."/>
            <person name="Papp V."/>
            <person name="Albert L."/>
            <person name="Andreopoulos W."/>
            <person name="Angelini C."/>
            <person name="Antonin V."/>
            <person name="Barry K.W."/>
            <person name="Bougher N.L."/>
            <person name="Buchanan P."/>
            <person name="Buyck B."/>
            <person name="Bense V."/>
            <person name="Catcheside P."/>
            <person name="Chovatia M."/>
            <person name="Cooper J."/>
            <person name="Damon W."/>
            <person name="Desjardin D."/>
            <person name="Finy P."/>
            <person name="Geml J."/>
            <person name="Haridas S."/>
            <person name="Hughes K."/>
            <person name="Justo A."/>
            <person name="Karasinski D."/>
            <person name="Kautmanova I."/>
            <person name="Kiss B."/>
            <person name="Kocsube S."/>
            <person name="Kotiranta H."/>
            <person name="LaButti K.M."/>
            <person name="Lechner B.E."/>
            <person name="Liimatainen K."/>
            <person name="Lipzen A."/>
            <person name="Lukacs Z."/>
            <person name="Mihaltcheva S."/>
            <person name="Morgado L.N."/>
            <person name="Niskanen T."/>
            <person name="Noordeloos M.E."/>
            <person name="Ohm R.A."/>
            <person name="Ortiz-Santana B."/>
            <person name="Ovrebo C."/>
            <person name="Racz N."/>
            <person name="Riley R."/>
            <person name="Savchenko A."/>
            <person name="Shiryaev A."/>
            <person name="Soop K."/>
            <person name="Spirin V."/>
            <person name="Szebenyi C."/>
            <person name="Tomsovsky M."/>
            <person name="Tulloss R.E."/>
            <person name="Uehling J."/>
            <person name="Grigoriev I.V."/>
            <person name="Vagvolgyi C."/>
            <person name="Papp T."/>
            <person name="Martin F.M."/>
            <person name="Miettinen O."/>
            <person name="Hibbett D.S."/>
            <person name="Nagy L.G."/>
        </authorList>
    </citation>
    <scope>NUCLEOTIDE SEQUENCE [LARGE SCALE GENOMIC DNA]</scope>
    <source>
        <strain evidence="3 4">FP101781</strain>
    </source>
</reference>
<comment type="caution">
    <text evidence="3">The sequence shown here is derived from an EMBL/GenBank/DDBJ whole genome shotgun (WGS) entry which is preliminary data.</text>
</comment>
<feature type="transmembrane region" description="Helical" evidence="2">
    <location>
        <begin position="68"/>
        <end position="90"/>
    </location>
</feature>
<accession>A0A4Y7TML7</accession>
<proteinExistence type="predicted"/>
<evidence type="ECO:0000256" key="2">
    <source>
        <dbReference type="SAM" id="Phobius"/>
    </source>
</evidence>
<keyword evidence="2" id="KW-0472">Membrane</keyword>
<organism evidence="3 4">
    <name type="scientific">Coprinellus micaceus</name>
    <name type="common">Glistening ink-cap mushroom</name>
    <name type="synonym">Coprinus micaceus</name>
    <dbReference type="NCBI Taxonomy" id="71717"/>
    <lineage>
        <taxon>Eukaryota</taxon>
        <taxon>Fungi</taxon>
        <taxon>Dikarya</taxon>
        <taxon>Basidiomycota</taxon>
        <taxon>Agaricomycotina</taxon>
        <taxon>Agaricomycetes</taxon>
        <taxon>Agaricomycetidae</taxon>
        <taxon>Agaricales</taxon>
        <taxon>Agaricineae</taxon>
        <taxon>Psathyrellaceae</taxon>
        <taxon>Coprinellus</taxon>
    </lineage>
</organism>
<dbReference type="EMBL" id="QPFP01000008">
    <property type="protein sequence ID" value="TEB35194.1"/>
    <property type="molecule type" value="Genomic_DNA"/>
</dbReference>
<feature type="transmembrane region" description="Helical" evidence="2">
    <location>
        <begin position="97"/>
        <end position="117"/>
    </location>
</feature>
<keyword evidence="2" id="KW-1133">Transmembrane helix</keyword>
<feature type="transmembrane region" description="Helical" evidence="2">
    <location>
        <begin position="31"/>
        <end position="48"/>
    </location>
</feature>
<feature type="region of interest" description="Disordered" evidence="1">
    <location>
        <begin position="285"/>
        <end position="328"/>
    </location>
</feature>
<evidence type="ECO:0000313" key="4">
    <source>
        <dbReference type="Proteomes" id="UP000298030"/>
    </source>
</evidence>
<gene>
    <name evidence="3" type="ORF">FA13DRAFT_1729011</name>
</gene>